<dbReference type="Proteomes" id="UP000007882">
    <property type="component" value="Chromosome"/>
</dbReference>
<keyword evidence="2 4" id="KW-0808">Transferase</keyword>
<dbReference type="Pfam" id="PF13649">
    <property type="entry name" value="Methyltransf_25"/>
    <property type="match status" value="1"/>
</dbReference>
<evidence type="ECO:0000313" key="4">
    <source>
        <dbReference type="EMBL" id="BAL89471.1"/>
    </source>
</evidence>
<dbReference type="EMBL" id="AP012319">
    <property type="protein sequence ID" value="BAL89471.1"/>
    <property type="molecule type" value="Genomic_DNA"/>
</dbReference>
<dbReference type="PANTHER" id="PTHR43861">
    <property type="entry name" value="TRANS-ACONITATE 2-METHYLTRANSFERASE-RELATED"/>
    <property type="match status" value="1"/>
</dbReference>
<dbReference type="HOGENOM" id="CLU_060397_1_0_11"/>
<protein>
    <submittedName>
        <fullName evidence="4">Putative methyltransferase</fullName>
    </submittedName>
</protein>
<dbReference type="InterPro" id="IPR029063">
    <property type="entry name" value="SAM-dependent_MTases_sf"/>
</dbReference>
<evidence type="ECO:0000259" key="3">
    <source>
        <dbReference type="Pfam" id="PF13649"/>
    </source>
</evidence>
<dbReference type="KEGG" id="ams:AMIS_42510"/>
<dbReference type="eggNOG" id="COG2226">
    <property type="taxonomic scope" value="Bacteria"/>
</dbReference>
<dbReference type="GO" id="GO:0032259">
    <property type="term" value="P:methylation"/>
    <property type="evidence" value="ECO:0007669"/>
    <property type="project" value="UniProtKB-KW"/>
</dbReference>
<dbReference type="InterPro" id="IPR041698">
    <property type="entry name" value="Methyltransf_25"/>
</dbReference>
<dbReference type="AlphaFoldDB" id="I0H8Y4"/>
<feature type="domain" description="Methyltransferase" evidence="3">
    <location>
        <begin position="41"/>
        <end position="129"/>
    </location>
</feature>
<keyword evidence="5" id="KW-1185">Reference proteome</keyword>
<dbReference type="Gene3D" id="3.40.50.150">
    <property type="entry name" value="Vaccinia Virus protein VP39"/>
    <property type="match status" value="1"/>
</dbReference>
<evidence type="ECO:0000313" key="5">
    <source>
        <dbReference type="Proteomes" id="UP000007882"/>
    </source>
</evidence>
<dbReference type="RefSeq" id="WP_014444365.1">
    <property type="nucleotide sequence ID" value="NC_017093.1"/>
</dbReference>
<dbReference type="GO" id="GO:0008168">
    <property type="term" value="F:methyltransferase activity"/>
    <property type="evidence" value="ECO:0007669"/>
    <property type="project" value="UniProtKB-KW"/>
</dbReference>
<organism evidence="4 5">
    <name type="scientific">Actinoplanes missouriensis (strain ATCC 14538 / DSM 43046 / CBS 188.64 / JCM 3121 / NBRC 102363 / NCIMB 12654 / NRRL B-3342 / UNCC 431)</name>
    <dbReference type="NCBI Taxonomy" id="512565"/>
    <lineage>
        <taxon>Bacteria</taxon>
        <taxon>Bacillati</taxon>
        <taxon>Actinomycetota</taxon>
        <taxon>Actinomycetes</taxon>
        <taxon>Micromonosporales</taxon>
        <taxon>Micromonosporaceae</taxon>
        <taxon>Actinoplanes</taxon>
    </lineage>
</organism>
<dbReference type="STRING" id="512565.AMIS_42510"/>
<name>I0H8Y4_ACTM4</name>
<dbReference type="OrthoDB" id="9805171at2"/>
<dbReference type="PANTHER" id="PTHR43861:SF1">
    <property type="entry name" value="TRANS-ACONITATE 2-METHYLTRANSFERASE"/>
    <property type="match status" value="1"/>
</dbReference>
<dbReference type="CDD" id="cd02440">
    <property type="entry name" value="AdoMet_MTases"/>
    <property type="match status" value="1"/>
</dbReference>
<proteinExistence type="predicted"/>
<evidence type="ECO:0000256" key="1">
    <source>
        <dbReference type="ARBA" id="ARBA00022603"/>
    </source>
</evidence>
<dbReference type="SUPFAM" id="SSF53335">
    <property type="entry name" value="S-adenosyl-L-methionine-dependent methyltransferases"/>
    <property type="match status" value="1"/>
</dbReference>
<evidence type="ECO:0000256" key="2">
    <source>
        <dbReference type="ARBA" id="ARBA00022679"/>
    </source>
</evidence>
<keyword evidence="1 4" id="KW-0489">Methyltransferase</keyword>
<dbReference type="PATRIC" id="fig|512565.3.peg.4235"/>
<sequence>MTDIEQAYENVSGLYIDLFGSVESAHAEDLALIARHLGGRVVDAGCGPGHLTGYLRGLGADVTGIDLTPSFVAHARATHPGIEFRVESMDDLEVTDLDGILAWYSTIHRHPDEMDAVLARFRRAVRPGGSLVIGFFVGDEVAAFDHKVTTAYRWPPDAMATRLERAGFTEIERLLRPAGDGHRTHGAIAARAIN</sequence>
<accession>I0H8Y4</accession>
<gene>
    <name evidence="4" type="ordered locus">AMIS_42510</name>
</gene>
<reference evidence="4 5" key="1">
    <citation type="submission" date="2012-02" db="EMBL/GenBank/DDBJ databases">
        <title>Complete genome sequence of Actinoplanes missouriensis 431 (= NBRC 102363).</title>
        <authorList>
            <person name="Ohnishi Y."/>
            <person name="Ishikawa J."/>
            <person name="Sekine M."/>
            <person name="Hosoyama A."/>
            <person name="Harada T."/>
            <person name="Narita H."/>
            <person name="Hata T."/>
            <person name="Konno Y."/>
            <person name="Tutikane K."/>
            <person name="Fujita N."/>
            <person name="Horinouchi S."/>
            <person name="Hayakawa M."/>
        </authorList>
    </citation>
    <scope>NUCLEOTIDE SEQUENCE [LARGE SCALE GENOMIC DNA]</scope>
    <source>
        <strain evidence="5">ATCC 14538 / DSM 43046 / CBS 188.64 / JCM 3121 / NBRC 102363 / NCIMB 12654 / NRRL B-3342 / UNCC 431</strain>
    </source>
</reference>